<evidence type="ECO:0000256" key="7">
    <source>
        <dbReference type="RuleBase" id="RU361187"/>
    </source>
</evidence>
<dbReference type="GO" id="GO:0045493">
    <property type="term" value="P:xylan catabolic process"/>
    <property type="evidence" value="ECO:0007669"/>
    <property type="project" value="UniProtKB-KW"/>
</dbReference>
<dbReference type="EMBL" id="REFV01000005">
    <property type="protein sequence ID" value="RMB60516.1"/>
    <property type="molecule type" value="Genomic_DNA"/>
</dbReference>
<keyword evidence="2" id="KW-0858">Xylan degradation</keyword>
<evidence type="ECO:0000313" key="9">
    <source>
        <dbReference type="Proteomes" id="UP000281985"/>
    </source>
</evidence>
<keyword evidence="5 7" id="KW-0326">Glycosidase</keyword>
<comment type="caution">
    <text evidence="8">The sequence shown here is derived from an EMBL/GenBank/DDBJ whole genome shotgun (WGS) entry which is preliminary data.</text>
</comment>
<comment type="similarity">
    <text evidence="1 7">Belongs to the glycosyl hydrolase 43 family.</text>
</comment>
<dbReference type="InterPro" id="IPR023296">
    <property type="entry name" value="Glyco_hydro_beta-prop_sf"/>
</dbReference>
<reference evidence="8 9" key="1">
    <citation type="submission" date="2018-10" db="EMBL/GenBank/DDBJ databases">
        <title>Dokdonia luteus sp. nov., isolated from sea water.</title>
        <authorList>
            <person name="Zhou L.Y."/>
            <person name="Du Z.J."/>
        </authorList>
    </citation>
    <scope>NUCLEOTIDE SEQUENCE [LARGE SCALE GENOMIC DNA]</scope>
    <source>
        <strain evidence="8 9">SH27</strain>
    </source>
</reference>
<keyword evidence="2" id="KW-0624">Polysaccharide degradation</keyword>
<gene>
    <name evidence="8" type="ORF">EAX61_06755</name>
</gene>
<organism evidence="8 9">
    <name type="scientific">Dokdonia sinensis</name>
    <dbReference type="NCBI Taxonomy" id="2479847"/>
    <lineage>
        <taxon>Bacteria</taxon>
        <taxon>Pseudomonadati</taxon>
        <taxon>Bacteroidota</taxon>
        <taxon>Flavobacteriia</taxon>
        <taxon>Flavobacteriales</taxon>
        <taxon>Flavobacteriaceae</taxon>
        <taxon>Dokdonia</taxon>
    </lineage>
</organism>
<evidence type="ECO:0000256" key="6">
    <source>
        <dbReference type="PIRSR" id="PIRSR606710-2"/>
    </source>
</evidence>
<evidence type="ECO:0000256" key="4">
    <source>
        <dbReference type="ARBA" id="ARBA00023277"/>
    </source>
</evidence>
<dbReference type="RefSeq" id="WP_121916920.1">
    <property type="nucleotide sequence ID" value="NZ_REFV01000005.1"/>
</dbReference>
<keyword evidence="3 7" id="KW-0378">Hydrolase</keyword>
<accession>A0A3M0GT64</accession>
<name>A0A3M0GT64_9FLAO</name>
<evidence type="ECO:0000256" key="2">
    <source>
        <dbReference type="ARBA" id="ARBA00022651"/>
    </source>
</evidence>
<sequence length="364" mass="41497">MKIKILSILCIIATLHIQCKEQKPSSAGADESDSISVEVFEFDKPIITEQYTADPSAHIFDGKMYIYPSHDYESGIPEDDLGNHFAMRDYHVYSMDSVGGKITDHGKVLDIDQVDWAHRQMWAPDAAEKDGMYYLYFPAKDKDDVFHIGVAVADNPAGPFKPESDYIEDSYSIDPSVFKDGGEYYMYFGGIWGGQLQWYRDNKFQGKRDVYPDDEKPALQPKIVKLAPDMKSFAEAPKDIAILDKDGELLKTLDNDRRFFEGAWVHKYKNTYYLSYSTGDTHNIVYATADNPYGPFTYQGKILNPVLGWTNHHSIVEQNGKWYLFYHDSCLSGGKTHLRSVKVAELKYNLDGTIQEMDKMVSVD</sequence>
<dbReference type="PANTHER" id="PTHR43772">
    <property type="entry name" value="ENDO-1,4-BETA-XYLANASE"/>
    <property type="match status" value="1"/>
</dbReference>
<evidence type="ECO:0000313" key="8">
    <source>
        <dbReference type="EMBL" id="RMB60516.1"/>
    </source>
</evidence>
<dbReference type="CDD" id="cd18619">
    <property type="entry name" value="GH43_CoXyl43_like"/>
    <property type="match status" value="1"/>
</dbReference>
<protein>
    <submittedName>
        <fullName evidence="8">Alpha-N-arabinofuranosidase</fullName>
    </submittedName>
</protein>
<evidence type="ECO:0000256" key="5">
    <source>
        <dbReference type="ARBA" id="ARBA00023295"/>
    </source>
</evidence>
<proteinExistence type="inferred from homology"/>
<dbReference type="Pfam" id="PF04616">
    <property type="entry name" value="Glyco_hydro_43"/>
    <property type="match status" value="1"/>
</dbReference>
<dbReference type="OrthoDB" id="9763933at2"/>
<evidence type="ECO:0000256" key="3">
    <source>
        <dbReference type="ARBA" id="ARBA00022801"/>
    </source>
</evidence>
<keyword evidence="9" id="KW-1185">Reference proteome</keyword>
<dbReference type="InterPro" id="IPR006710">
    <property type="entry name" value="Glyco_hydro_43"/>
</dbReference>
<dbReference type="InterPro" id="IPR052176">
    <property type="entry name" value="Glycosyl_Hydrlase_43_Enz"/>
</dbReference>
<dbReference type="PANTHER" id="PTHR43772:SF2">
    <property type="entry name" value="PUTATIVE (AFU_ORTHOLOGUE AFUA_2G04480)-RELATED"/>
    <property type="match status" value="1"/>
</dbReference>
<evidence type="ECO:0000256" key="1">
    <source>
        <dbReference type="ARBA" id="ARBA00009865"/>
    </source>
</evidence>
<dbReference type="Proteomes" id="UP000281985">
    <property type="component" value="Unassembled WGS sequence"/>
</dbReference>
<feature type="site" description="Important for catalytic activity, responsible for pKa modulation of the active site Glu and correct orientation of both the proton donor and substrate" evidence="6">
    <location>
        <position position="174"/>
    </location>
</feature>
<dbReference type="AlphaFoldDB" id="A0A3M0GT64"/>
<dbReference type="Gene3D" id="2.115.10.20">
    <property type="entry name" value="Glycosyl hydrolase domain, family 43"/>
    <property type="match status" value="1"/>
</dbReference>
<dbReference type="SUPFAM" id="SSF75005">
    <property type="entry name" value="Arabinanase/levansucrase/invertase"/>
    <property type="match status" value="1"/>
</dbReference>
<keyword evidence="4" id="KW-0119">Carbohydrate metabolism</keyword>
<dbReference type="GO" id="GO:0004553">
    <property type="term" value="F:hydrolase activity, hydrolyzing O-glycosyl compounds"/>
    <property type="evidence" value="ECO:0007669"/>
    <property type="project" value="InterPro"/>
</dbReference>